<dbReference type="EMBL" id="CAJNOR010001849">
    <property type="protein sequence ID" value="CAF1209396.1"/>
    <property type="molecule type" value="Genomic_DNA"/>
</dbReference>
<name>A0A814X039_ADIRI</name>
<dbReference type="Proteomes" id="UP000663828">
    <property type="component" value="Unassembled WGS sequence"/>
</dbReference>
<keyword evidence="3" id="KW-1185">Reference proteome</keyword>
<dbReference type="EMBL" id="CAJNOJ010000026">
    <property type="protein sequence ID" value="CAF0869615.1"/>
    <property type="molecule type" value="Genomic_DNA"/>
</dbReference>
<evidence type="ECO:0000313" key="1">
    <source>
        <dbReference type="EMBL" id="CAF0869615.1"/>
    </source>
</evidence>
<organism evidence="2 3">
    <name type="scientific">Adineta ricciae</name>
    <name type="common">Rotifer</name>
    <dbReference type="NCBI Taxonomy" id="249248"/>
    <lineage>
        <taxon>Eukaryota</taxon>
        <taxon>Metazoa</taxon>
        <taxon>Spiralia</taxon>
        <taxon>Gnathifera</taxon>
        <taxon>Rotifera</taxon>
        <taxon>Eurotatoria</taxon>
        <taxon>Bdelloidea</taxon>
        <taxon>Adinetida</taxon>
        <taxon>Adinetidae</taxon>
        <taxon>Adineta</taxon>
    </lineage>
</organism>
<proteinExistence type="predicted"/>
<reference evidence="2" key="1">
    <citation type="submission" date="2021-02" db="EMBL/GenBank/DDBJ databases">
        <authorList>
            <person name="Nowell W R."/>
        </authorList>
    </citation>
    <scope>NUCLEOTIDE SEQUENCE</scope>
</reference>
<gene>
    <name evidence="1" type="ORF">EDS130_LOCUS8221</name>
    <name evidence="2" type="ORF">XAT740_LOCUS24108</name>
</gene>
<comment type="caution">
    <text evidence="2">The sequence shown here is derived from an EMBL/GenBank/DDBJ whole genome shotgun (WGS) entry which is preliminary data.</text>
</comment>
<dbReference type="OrthoDB" id="9998488at2759"/>
<accession>A0A814X039</accession>
<sequence>MQMINEIAEGALMKIRKRKEIYLDFGSLRNEFNSLFDPTGKVTHEQLNTMINLQRQVLKKADQLPTLLHALFNHTNLDSQLLSCLNVDISNLLSGDPQITEMLQSSVRSPDLHVTITNSGSTNNNYAFNSVFHPMESSTDPTIHQLVKMDSIVPAPIATTLISLENNASDFEANIEPQELTNNQSANHVTNESLTSDQFDPGYTSSIIRQNPTVINSQNDKFAGTLCCYENQLLFNDYHQRLICPRLTFIPDVSQPTVRQHIAWTQPDTSIGGGDDSWIQDIVYSTKLNGYFLLNRARLRLLRSDTLTMEEFDEFPDYSMKRVACDETSIYLISASGSISQNGDEVIVMDYTKQDKVFKTFRDLILMRSKRAIGSLIGEITDIAVGRNGQVILSYRYERRHDVGTCLYKVTNHGNEWSFIRRLLLSDCWRDDVFFTPRVEWCDNLNVFILVEYLTGHLIMIDQTGGAKGECHMTHTEVQREAPLNISSSANNWLCVRYKSSINVYRLEDARF</sequence>
<dbReference type="AlphaFoldDB" id="A0A814X039"/>
<dbReference type="Proteomes" id="UP000663852">
    <property type="component" value="Unassembled WGS sequence"/>
</dbReference>
<protein>
    <submittedName>
        <fullName evidence="2">Uncharacterized protein</fullName>
    </submittedName>
</protein>
<evidence type="ECO:0000313" key="3">
    <source>
        <dbReference type="Proteomes" id="UP000663828"/>
    </source>
</evidence>
<evidence type="ECO:0000313" key="2">
    <source>
        <dbReference type="EMBL" id="CAF1209396.1"/>
    </source>
</evidence>